<evidence type="ECO:0000313" key="6">
    <source>
        <dbReference type="EMBL" id="KFA93775.1"/>
    </source>
</evidence>
<evidence type="ECO:0000256" key="4">
    <source>
        <dbReference type="PIRSR" id="PIRSR617453-50"/>
    </source>
</evidence>
<dbReference type="PANTHER" id="PTHR11715">
    <property type="entry name" value="GLYCINE CLEAVAGE SYSTEM H PROTEIN"/>
    <property type="match status" value="1"/>
</dbReference>
<comment type="subunit">
    <text evidence="3">The glycine cleavage system is composed of four proteins: P, T, L and H.</text>
</comment>
<dbReference type="HAMAP" id="MF_00272">
    <property type="entry name" value="GcvH"/>
    <property type="match status" value="1"/>
</dbReference>
<protein>
    <recommendedName>
        <fullName evidence="3">Glycine cleavage system H protein</fullName>
    </recommendedName>
</protein>
<comment type="similarity">
    <text evidence="1 3">Belongs to the GcvH family.</text>
</comment>
<dbReference type="GO" id="GO:0019464">
    <property type="term" value="P:glycine decarboxylation via glycine cleavage system"/>
    <property type="evidence" value="ECO:0007669"/>
    <property type="project" value="UniProtKB-UniRule"/>
</dbReference>
<dbReference type="Gene3D" id="2.40.50.100">
    <property type="match status" value="1"/>
</dbReference>
<dbReference type="SUPFAM" id="SSF51230">
    <property type="entry name" value="Single hybrid motif"/>
    <property type="match status" value="1"/>
</dbReference>
<dbReference type="NCBIfam" id="NF002270">
    <property type="entry name" value="PRK01202.1"/>
    <property type="match status" value="1"/>
</dbReference>
<evidence type="ECO:0000256" key="1">
    <source>
        <dbReference type="ARBA" id="ARBA00009249"/>
    </source>
</evidence>
<dbReference type="InterPro" id="IPR000089">
    <property type="entry name" value="Biotin_lipoyl"/>
</dbReference>
<sequence length="131" mass="14435">MANYPSDLKYTKDHEWVRVNGNTAVVGITDHAQMQLGDVVYVELPKVGDTFEASDPFGSIESVKAVSEAFAPLSGKVTKVNEEMDSSPELVNEEPYGDGWLIELELSNSKELDGLLSASQYEEYLKEEGSE</sequence>
<gene>
    <name evidence="3" type="primary">gcvH</name>
    <name evidence="6" type="ORF">Q664_07045</name>
</gene>
<dbReference type="AlphaFoldDB" id="A0A084SZ90"/>
<comment type="cofactor">
    <cofactor evidence="3">
        <name>(R)-lipoate</name>
        <dbReference type="ChEBI" id="CHEBI:83088"/>
    </cofactor>
    <text evidence="3">Binds 1 lipoyl cofactor covalently.</text>
</comment>
<dbReference type="CDD" id="cd06848">
    <property type="entry name" value="GCS_H"/>
    <property type="match status" value="1"/>
</dbReference>
<dbReference type="PROSITE" id="PS50968">
    <property type="entry name" value="BIOTINYL_LIPOYL"/>
    <property type="match status" value="1"/>
</dbReference>
<keyword evidence="2 3" id="KW-0450">Lipoyl</keyword>
<name>A0A084SZ90_9BACT</name>
<evidence type="ECO:0000259" key="5">
    <source>
        <dbReference type="PROSITE" id="PS50968"/>
    </source>
</evidence>
<feature type="modified residue" description="N6-lipoyllysine" evidence="3 4">
    <location>
        <position position="64"/>
    </location>
</feature>
<dbReference type="InterPro" id="IPR002930">
    <property type="entry name" value="GCV_H"/>
</dbReference>
<comment type="caution">
    <text evidence="6">The sequence shown here is derived from an EMBL/GenBank/DDBJ whole genome shotgun (WGS) entry which is preliminary data.</text>
</comment>
<reference evidence="6 7" key="1">
    <citation type="submission" date="2014-07" db="EMBL/GenBank/DDBJ databases">
        <title>Draft Genome Sequence of Gephyronic Acid Producer, Cystobacter violaceus Strain Cb vi76.</title>
        <authorList>
            <person name="Stevens D.C."/>
            <person name="Young J."/>
            <person name="Carmichael R."/>
            <person name="Tan J."/>
            <person name="Taylor R.E."/>
        </authorList>
    </citation>
    <scope>NUCLEOTIDE SEQUENCE [LARGE SCALE GENOMIC DNA]</scope>
    <source>
        <strain evidence="6 7">Cb vi76</strain>
    </source>
</reference>
<comment type="function">
    <text evidence="3">The glycine cleavage system catalyzes the degradation of glycine. The H protein shuttles the methylamine group of glycine from the P protein to the T protein.</text>
</comment>
<dbReference type="RefSeq" id="WP_043391217.1">
    <property type="nucleotide sequence ID" value="NZ_JPMI01000040.1"/>
</dbReference>
<evidence type="ECO:0000256" key="2">
    <source>
        <dbReference type="ARBA" id="ARBA00022823"/>
    </source>
</evidence>
<evidence type="ECO:0000313" key="7">
    <source>
        <dbReference type="Proteomes" id="UP000028547"/>
    </source>
</evidence>
<dbReference type="PANTHER" id="PTHR11715:SF3">
    <property type="entry name" value="GLYCINE CLEAVAGE SYSTEM H PROTEIN-RELATED"/>
    <property type="match status" value="1"/>
</dbReference>
<dbReference type="InterPro" id="IPR011053">
    <property type="entry name" value="Single_hybrid_motif"/>
</dbReference>
<dbReference type="GO" id="GO:0009249">
    <property type="term" value="P:protein lipoylation"/>
    <property type="evidence" value="ECO:0007669"/>
    <property type="project" value="TreeGrafter"/>
</dbReference>
<dbReference type="Pfam" id="PF01597">
    <property type="entry name" value="GCV_H"/>
    <property type="match status" value="1"/>
</dbReference>
<proteinExistence type="inferred from homology"/>
<dbReference type="Proteomes" id="UP000028547">
    <property type="component" value="Unassembled WGS sequence"/>
</dbReference>
<feature type="domain" description="Lipoyl-binding" evidence="5">
    <location>
        <begin position="23"/>
        <end position="105"/>
    </location>
</feature>
<dbReference type="NCBIfam" id="TIGR00527">
    <property type="entry name" value="gcvH"/>
    <property type="match status" value="1"/>
</dbReference>
<accession>A0A084SZ90</accession>
<dbReference type="InterPro" id="IPR017453">
    <property type="entry name" value="GCV_H_sub"/>
</dbReference>
<dbReference type="GO" id="GO:0005829">
    <property type="term" value="C:cytosol"/>
    <property type="evidence" value="ECO:0007669"/>
    <property type="project" value="TreeGrafter"/>
</dbReference>
<dbReference type="EMBL" id="JPMI01000040">
    <property type="protein sequence ID" value="KFA93775.1"/>
    <property type="molecule type" value="Genomic_DNA"/>
</dbReference>
<dbReference type="InterPro" id="IPR033753">
    <property type="entry name" value="GCV_H/Fam206"/>
</dbReference>
<evidence type="ECO:0000256" key="3">
    <source>
        <dbReference type="HAMAP-Rule" id="MF_00272"/>
    </source>
</evidence>
<organism evidence="6 7">
    <name type="scientific">Archangium violaceum Cb vi76</name>
    <dbReference type="NCBI Taxonomy" id="1406225"/>
    <lineage>
        <taxon>Bacteria</taxon>
        <taxon>Pseudomonadati</taxon>
        <taxon>Myxococcota</taxon>
        <taxon>Myxococcia</taxon>
        <taxon>Myxococcales</taxon>
        <taxon>Cystobacterineae</taxon>
        <taxon>Archangiaceae</taxon>
        <taxon>Archangium</taxon>
    </lineage>
</organism>
<dbReference type="GO" id="GO:0005960">
    <property type="term" value="C:glycine cleavage complex"/>
    <property type="evidence" value="ECO:0007669"/>
    <property type="project" value="InterPro"/>
</dbReference>